<name>A0A8I1EBR3_PSEPU</name>
<evidence type="ECO:0000313" key="1">
    <source>
        <dbReference type="EMBL" id="MBI6882437.1"/>
    </source>
</evidence>
<gene>
    <name evidence="1" type="ORF">JEU22_00720</name>
</gene>
<evidence type="ECO:0000313" key="2">
    <source>
        <dbReference type="Proteomes" id="UP000637061"/>
    </source>
</evidence>
<sequence>MENEDMSFVQEAVQASFGLFVQNQDLARLAIDIHDFGKKYSAAFDDVADQKHSKLMRQCEALYDFIKIDCMTQTDQDVFYNMLDAYLNSIPVNADQVIKISSDIEVSIYFDPKPEMVDLAFASLSKNLIKFGLLERLLLISRRDYQSRNYDDPVFSIREPEKKLENLFYWLADLDDQHLFSSIGSPLLEHAFENIPFDNLCCVHAIAIDVCRRQEKIRVSQRSAEYPISPMVLWMGENQYRVAKSVLSGSWSSKFHGNYIDDFRKLFPELLDISNAMVLRSHDPSWDALYCLKRDFGVTPDQECIDIMNGRYNSTAYAPTNGGLGSLIMYSLAYGEDIVGDSWNTPKGGTSVECLSNVTQGLRRLGGEPDQQVLDRLAPIALSHLQEGDALGWIEDSSLFRPYLNASKKYQGLRLQQDLGM</sequence>
<dbReference type="AlphaFoldDB" id="A0A8I1EBR3"/>
<reference evidence="1" key="1">
    <citation type="submission" date="2020-12" db="EMBL/GenBank/DDBJ databases">
        <title>Enhanced detection system for hospital associated transmission using whole genome sequencing surveillance.</title>
        <authorList>
            <person name="Harrison L.H."/>
            <person name="Van Tyne D."/>
            <person name="Marsh J.W."/>
            <person name="Griffith M.P."/>
            <person name="Snyder D.J."/>
            <person name="Cooper V.S."/>
            <person name="Mustapha M."/>
        </authorList>
    </citation>
    <scope>NUCLEOTIDE SEQUENCE</scope>
    <source>
        <strain evidence="1">PSB00042</strain>
    </source>
</reference>
<accession>A0A8I1EBR3</accession>
<organism evidence="1 2">
    <name type="scientific">Pseudomonas putida</name>
    <name type="common">Arthrobacter siderocapsulatus</name>
    <dbReference type="NCBI Taxonomy" id="303"/>
    <lineage>
        <taxon>Bacteria</taxon>
        <taxon>Pseudomonadati</taxon>
        <taxon>Pseudomonadota</taxon>
        <taxon>Gammaproteobacteria</taxon>
        <taxon>Pseudomonadales</taxon>
        <taxon>Pseudomonadaceae</taxon>
        <taxon>Pseudomonas</taxon>
    </lineage>
</organism>
<dbReference type="EMBL" id="JAEHTE010000001">
    <property type="protein sequence ID" value="MBI6882437.1"/>
    <property type="molecule type" value="Genomic_DNA"/>
</dbReference>
<comment type="caution">
    <text evidence="1">The sequence shown here is derived from an EMBL/GenBank/DDBJ whole genome shotgun (WGS) entry which is preliminary data.</text>
</comment>
<dbReference type="RefSeq" id="WP_198746054.1">
    <property type="nucleotide sequence ID" value="NZ_JAEHTE010000001.1"/>
</dbReference>
<proteinExistence type="predicted"/>
<protein>
    <submittedName>
        <fullName evidence="1">Uncharacterized protein</fullName>
    </submittedName>
</protein>
<dbReference type="Proteomes" id="UP000637061">
    <property type="component" value="Unassembled WGS sequence"/>
</dbReference>